<proteinExistence type="inferred from homology"/>
<dbReference type="AlphaFoldDB" id="A0A914ECT8"/>
<feature type="domain" description="Arrestin C-terminal-like" evidence="3">
    <location>
        <begin position="173"/>
        <end position="310"/>
    </location>
</feature>
<dbReference type="InterPro" id="IPR014756">
    <property type="entry name" value="Ig_E-set"/>
</dbReference>
<dbReference type="GO" id="GO:0015031">
    <property type="term" value="P:protein transport"/>
    <property type="evidence" value="ECO:0007669"/>
    <property type="project" value="TreeGrafter"/>
</dbReference>
<comment type="similarity">
    <text evidence="1">Belongs to the arrestin family.</text>
</comment>
<dbReference type="InterPro" id="IPR014752">
    <property type="entry name" value="Arrestin-like_C"/>
</dbReference>
<dbReference type="GO" id="GO:0005737">
    <property type="term" value="C:cytoplasm"/>
    <property type="evidence" value="ECO:0007669"/>
    <property type="project" value="TreeGrafter"/>
</dbReference>
<feature type="region of interest" description="Disordered" evidence="2">
    <location>
        <begin position="405"/>
        <end position="454"/>
    </location>
</feature>
<dbReference type="Pfam" id="PF00339">
    <property type="entry name" value="Arrestin_N"/>
    <property type="match status" value="1"/>
</dbReference>
<evidence type="ECO:0000313" key="4">
    <source>
        <dbReference type="Proteomes" id="UP000887540"/>
    </source>
</evidence>
<dbReference type="InterPro" id="IPR011021">
    <property type="entry name" value="Arrestin-like_N"/>
</dbReference>
<evidence type="ECO:0000259" key="3">
    <source>
        <dbReference type="SMART" id="SM01017"/>
    </source>
</evidence>
<sequence length="454" mass="51799">MDYITSFDIRLEKDVYYPGEPITGCVLVENSENIKIRGIRVLMRGKAHVNLKVMKSGERKTLRDDQYLLDEKILIWGKDKHDEADATQILPRGMHQFNFAFQLPQCQMPCSLETKLGTIRYYVKVIIDIPYASSPQGIKYFSLIAPHIDCMEEKYLASLCGQDHKVRCFRCCQRGMIAVRVILERTAYCCGESIRLKAHIENRQDFTMCLNVRLFQNVEYRIDKGVLGEVKTTTSTVLEYKSPTVSENTQAKFDSSMEQHPIRIPCVPPTMIGVCRLVQIYYVLKVSVEDERKNESLEMEFPLTIATIPYRSPQAQLYTITHDFCVDYVEGGKYISPEFRLGQVYDGNGDVIEEEEDVILYRPVYVKVIEKPKGLGKITKEILDSRLSESPASIRRGLKFGDSQKSVNALLPPTSEPGNGKNPVPSLPPLQSPPQRKVDDKIPYNLIESSKMDM</sequence>
<dbReference type="Pfam" id="PF02752">
    <property type="entry name" value="Arrestin_C"/>
    <property type="match status" value="1"/>
</dbReference>
<dbReference type="SUPFAM" id="SSF81296">
    <property type="entry name" value="E set domains"/>
    <property type="match status" value="2"/>
</dbReference>
<dbReference type="InterPro" id="IPR050357">
    <property type="entry name" value="Arrestin_domain-protein"/>
</dbReference>
<evidence type="ECO:0000256" key="2">
    <source>
        <dbReference type="SAM" id="MobiDB-lite"/>
    </source>
</evidence>
<keyword evidence="4" id="KW-1185">Reference proteome</keyword>
<dbReference type="InterPro" id="IPR011022">
    <property type="entry name" value="Arrestin_C-like"/>
</dbReference>
<dbReference type="Gene3D" id="2.60.40.640">
    <property type="match status" value="2"/>
</dbReference>
<name>A0A914ECT8_9BILA</name>
<evidence type="ECO:0000256" key="1">
    <source>
        <dbReference type="ARBA" id="ARBA00005298"/>
    </source>
</evidence>
<organism evidence="4 5">
    <name type="scientific">Acrobeloides nanus</name>
    <dbReference type="NCBI Taxonomy" id="290746"/>
    <lineage>
        <taxon>Eukaryota</taxon>
        <taxon>Metazoa</taxon>
        <taxon>Ecdysozoa</taxon>
        <taxon>Nematoda</taxon>
        <taxon>Chromadorea</taxon>
        <taxon>Rhabditida</taxon>
        <taxon>Tylenchina</taxon>
        <taxon>Cephalobomorpha</taxon>
        <taxon>Cephaloboidea</taxon>
        <taxon>Cephalobidae</taxon>
        <taxon>Acrobeloides</taxon>
    </lineage>
</organism>
<evidence type="ECO:0000313" key="5">
    <source>
        <dbReference type="WBParaSite" id="ACRNAN_scaffold737.g30591.t1"/>
    </source>
</evidence>
<dbReference type="Proteomes" id="UP000887540">
    <property type="component" value="Unplaced"/>
</dbReference>
<protein>
    <submittedName>
        <fullName evidence="5">Arrestin C-terminal-like domain-containing protein</fullName>
    </submittedName>
</protein>
<dbReference type="PANTHER" id="PTHR11188">
    <property type="entry name" value="ARRESTIN DOMAIN CONTAINING PROTEIN"/>
    <property type="match status" value="1"/>
</dbReference>
<dbReference type="PANTHER" id="PTHR11188:SF144">
    <property type="entry name" value="ARRESTIN C-TERMINAL-LIKE DOMAIN-CONTAINING PROTEIN"/>
    <property type="match status" value="1"/>
</dbReference>
<feature type="domain" description="Arrestin C-terminal-like" evidence="3">
    <location>
        <begin position="1"/>
        <end position="150"/>
    </location>
</feature>
<reference evidence="5" key="1">
    <citation type="submission" date="2022-11" db="UniProtKB">
        <authorList>
            <consortium name="WormBaseParasite"/>
        </authorList>
    </citation>
    <scope>IDENTIFICATION</scope>
</reference>
<dbReference type="SMART" id="SM01017">
    <property type="entry name" value="Arrestin_C"/>
    <property type="match status" value="2"/>
</dbReference>
<dbReference type="WBParaSite" id="ACRNAN_scaffold737.g30591.t1">
    <property type="protein sequence ID" value="ACRNAN_scaffold737.g30591.t1"/>
    <property type="gene ID" value="ACRNAN_scaffold737.g30591"/>
</dbReference>
<accession>A0A914ECT8</accession>